<organism evidence="2 3">
    <name type="scientific">Sphingomonas abaci</name>
    <dbReference type="NCBI Taxonomy" id="237611"/>
    <lineage>
        <taxon>Bacteria</taxon>
        <taxon>Pseudomonadati</taxon>
        <taxon>Pseudomonadota</taxon>
        <taxon>Alphaproteobacteria</taxon>
        <taxon>Sphingomonadales</taxon>
        <taxon>Sphingomonadaceae</taxon>
        <taxon>Sphingomonas</taxon>
    </lineage>
</organism>
<dbReference type="EMBL" id="JACHNY010000006">
    <property type="protein sequence ID" value="MBB4618804.1"/>
    <property type="molecule type" value="Genomic_DNA"/>
</dbReference>
<reference evidence="2 3" key="1">
    <citation type="submission" date="2020-08" db="EMBL/GenBank/DDBJ databases">
        <title>Genomic Encyclopedia of Type Strains, Phase IV (KMG-IV): sequencing the most valuable type-strain genomes for metagenomic binning, comparative biology and taxonomic classification.</title>
        <authorList>
            <person name="Goeker M."/>
        </authorList>
    </citation>
    <scope>NUCLEOTIDE SEQUENCE [LARGE SCALE GENOMIC DNA]</scope>
    <source>
        <strain evidence="2 3">DSM 15867</strain>
    </source>
</reference>
<gene>
    <name evidence="2" type="ORF">GGQ96_002950</name>
</gene>
<dbReference type="RefSeq" id="WP_343059072.1">
    <property type="nucleotide sequence ID" value="NZ_JACHNY010000006.1"/>
</dbReference>
<name>A0A7W7AKP0_9SPHN</name>
<feature type="chain" id="PRO_5030558860" evidence="1">
    <location>
        <begin position="20"/>
        <end position="126"/>
    </location>
</feature>
<feature type="signal peptide" evidence="1">
    <location>
        <begin position="1"/>
        <end position="19"/>
    </location>
</feature>
<accession>A0A7W7AKP0</accession>
<evidence type="ECO:0000256" key="1">
    <source>
        <dbReference type="SAM" id="SignalP"/>
    </source>
</evidence>
<protein>
    <submittedName>
        <fullName evidence="2">Uncharacterized protein</fullName>
    </submittedName>
</protein>
<evidence type="ECO:0000313" key="2">
    <source>
        <dbReference type="EMBL" id="MBB4618804.1"/>
    </source>
</evidence>
<keyword evidence="3" id="KW-1185">Reference proteome</keyword>
<dbReference type="AlphaFoldDB" id="A0A7W7AKP0"/>
<keyword evidence="1" id="KW-0732">Signal</keyword>
<comment type="caution">
    <text evidence="2">The sequence shown here is derived from an EMBL/GenBank/DDBJ whole genome shotgun (WGS) entry which is preliminary data.</text>
</comment>
<dbReference type="Proteomes" id="UP000574769">
    <property type="component" value="Unassembled WGS sequence"/>
</dbReference>
<proteinExistence type="predicted"/>
<sequence>MTARALVAALLALPLTAAAADKSPLAGRVAGSPQRCITLRQTEGLTIAERDLILFRESGRRIYRATPIGHCGQLQPFNTLILDLYSGNTVCENDRFRVLTPGTSIPGPYCRFGKFVPYDRPAKVGS</sequence>
<evidence type="ECO:0000313" key="3">
    <source>
        <dbReference type="Proteomes" id="UP000574769"/>
    </source>
</evidence>